<evidence type="ECO:0008006" key="3">
    <source>
        <dbReference type="Google" id="ProtNLM"/>
    </source>
</evidence>
<name>W4MFD0_9BACT</name>
<proteinExistence type="predicted"/>
<evidence type="ECO:0000313" key="2">
    <source>
        <dbReference type="Proteomes" id="UP000019140"/>
    </source>
</evidence>
<dbReference type="Pfam" id="PF12570">
    <property type="entry name" value="DUF3750"/>
    <property type="match status" value="1"/>
</dbReference>
<sequence length="258" mass="28422">MRLMRLMRRAMIWISLLILLLFIGPMAVLVTGGARLRGDWRVASHHPSGLAPAPAQTPEAVVQVYAARAFAWRGAFSVHTWIAAKPADAGRYTRYEVIGWRYYRGWSAVSVTTDRAPDAQWFGADPWLLRDIRGVEAEAIIAALPGTVASYPYANYYRPWPRPNSNSFTAHMARHLPQLRLALPVIAVGKDYLSKDEWVARTPSGTGVQLSVSGMFGVLAGWREGIELNILALNVGIDPRGLAIQLPGIGRIGRSVNP</sequence>
<dbReference type="HOGENOM" id="CLU_095595_0_0_7"/>
<dbReference type="AlphaFoldDB" id="W4MFD0"/>
<dbReference type="EMBL" id="AZHX01000118">
    <property type="protein sequence ID" value="ETX08875.1"/>
    <property type="molecule type" value="Genomic_DNA"/>
</dbReference>
<evidence type="ECO:0000313" key="1">
    <source>
        <dbReference type="EMBL" id="ETX08875.1"/>
    </source>
</evidence>
<organism evidence="1 2">
    <name type="scientific">Candidatus Entotheonella gemina</name>
    <dbReference type="NCBI Taxonomy" id="1429439"/>
    <lineage>
        <taxon>Bacteria</taxon>
        <taxon>Pseudomonadati</taxon>
        <taxon>Nitrospinota/Tectimicrobiota group</taxon>
        <taxon>Candidatus Tectimicrobiota</taxon>
        <taxon>Candidatus Entotheonellia</taxon>
        <taxon>Candidatus Entotheonellales</taxon>
        <taxon>Candidatus Entotheonellaceae</taxon>
        <taxon>Candidatus Entotheonella</taxon>
    </lineage>
</organism>
<gene>
    <name evidence="1" type="ORF">ETSY2_02855</name>
</gene>
<keyword evidence="2" id="KW-1185">Reference proteome</keyword>
<dbReference type="Proteomes" id="UP000019140">
    <property type="component" value="Unassembled WGS sequence"/>
</dbReference>
<protein>
    <recommendedName>
        <fullName evidence="3">DUF3750 domain-containing protein</fullName>
    </recommendedName>
</protein>
<dbReference type="InterPro" id="IPR022224">
    <property type="entry name" value="DUF3750"/>
</dbReference>
<accession>W4MFD0</accession>
<comment type="caution">
    <text evidence="1">The sequence shown here is derived from an EMBL/GenBank/DDBJ whole genome shotgun (WGS) entry which is preliminary data.</text>
</comment>
<reference evidence="1 2" key="1">
    <citation type="journal article" date="2014" name="Nature">
        <title>An environmental bacterial taxon with a large and distinct metabolic repertoire.</title>
        <authorList>
            <person name="Wilson M.C."/>
            <person name="Mori T."/>
            <person name="Ruckert C."/>
            <person name="Uria A.R."/>
            <person name="Helf M.J."/>
            <person name="Takada K."/>
            <person name="Gernert C."/>
            <person name="Steffens U.A."/>
            <person name="Heycke N."/>
            <person name="Schmitt S."/>
            <person name="Rinke C."/>
            <person name="Helfrich E.J."/>
            <person name="Brachmann A.O."/>
            <person name="Gurgui C."/>
            <person name="Wakimoto T."/>
            <person name="Kracht M."/>
            <person name="Crusemann M."/>
            <person name="Hentschel U."/>
            <person name="Abe I."/>
            <person name="Matsunaga S."/>
            <person name="Kalinowski J."/>
            <person name="Takeyama H."/>
            <person name="Piel J."/>
        </authorList>
    </citation>
    <scope>NUCLEOTIDE SEQUENCE [LARGE SCALE GENOMIC DNA]</scope>
    <source>
        <strain evidence="2">TSY2</strain>
    </source>
</reference>